<keyword evidence="2" id="KW-0863">Zinc-finger</keyword>
<keyword evidence="2" id="KW-0479">Metal-binding</keyword>
<feature type="non-terminal residue" evidence="2">
    <location>
        <position position="81"/>
    </location>
</feature>
<feature type="domain" description="Transposase IS204/IS1001/IS1096/IS1165 zinc-finger" evidence="1">
    <location>
        <begin position="22"/>
        <end position="65"/>
    </location>
</feature>
<name>A0A1M4ZTT1_9GAMM</name>
<dbReference type="Proteomes" id="UP000242857">
    <property type="component" value="Unassembled WGS sequence"/>
</dbReference>
<dbReference type="STRING" id="213588.SAMN02745204_02037"/>
<keyword evidence="2" id="KW-0862">Zinc</keyword>
<dbReference type="Pfam" id="PF14690">
    <property type="entry name" value="Zn_ribbon_ISL3"/>
    <property type="match status" value="1"/>
</dbReference>
<organism evidence="2 3">
    <name type="scientific">Thermomonas hydrothermalis</name>
    <dbReference type="NCBI Taxonomy" id="213588"/>
    <lineage>
        <taxon>Bacteria</taxon>
        <taxon>Pseudomonadati</taxon>
        <taxon>Pseudomonadota</taxon>
        <taxon>Gammaproteobacteria</taxon>
        <taxon>Lysobacterales</taxon>
        <taxon>Lysobacteraceae</taxon>
        <taxon>Thermomonas</taxon>
    </lineage>
</organism>
<keyword evidence="3" id="KW-1185">Reference proteome</keyword>
<reference evidence="3" key="1">
    <citation type="submission" date="2016-11" db="EMBL/GenBank/DDBJ databases">
        <authorList>
            <person name="Varghese N."/>
            <person name="Submissions S."/>
        </authorList>
    </citation>
    <scope>NUCLEOTIDE SEQUENCE [LARGE SCALE GENOMIC DNA]</scope>
    <source>
        <strain evidence="3">DSM 14834</strain>
    </source>
</reference>
<dbReference type="EMBL" id="FQUK01000041">
    <property type="protein sequence ID" value="SHF21490.1"/>
    <property type="molecule type" value="Genomic_DNA"/>
</dbReference>
<evidence type="ECO:0000313" key="2">
    <source>
        <dbReference type="EMBL" id="SHF21490.1"/>
    </source>
</evidence>
<evidence type="ECO:0000259" key="1">
    <source>
        <dbReference type="Pfam" id="PF14690"/>
    </source>
</evidence>
<evidence type="ECO:0000313" key="3">
    <source>
        <dbReference type="Proteomes" id="UP000242857"/>
    </source>
</evidence>
<accession>A0A1M4ZTT1</accession>
<dbReference type="GO" id="GO:0008270">
    <property type="term" value="F:zinc ion binding"/>
    <property type="evidence" value="ECO:0007669"/>
    <property type="project" value="UniProtKB-KW"/>
</dbReference>
<dbReference type="InterPro" id="IPR029261">
    <property type="entry name" value="Transposase_Znf"/>
</dbReference>
<dbReference type="AlphaFoldDB" id="A0A1M4ZTT1"/>
<gene>
    <name evidence="2" type="ORF">SAMN02745204_02037</name>
</gene>
<protein>
    <submittedName>
        <fullName evidence="2">Zinc-finger of transposase IS204/IS1001/IS1096/IS1165</fullName>
    </submittedName>
</protein>
<proteinExistence type="predicted"/>
<sequence length="81" mass="8969">MSFRPDEGAIHFEVSCDTARLACPVCGAADQPGHDRGERTWQHLHFFQFKAFIHCRVPRVACRECGKTSQAPVPWAAKGSG</sequence>